<organism evidence="2 3">
    <name type="scientific">Mycobacterium phage Quesadilla</name>
    <dbReference type="NCBI Taxonomy" id="2664226"/>
    <lineage>
        <taxon>Viruses</taxon>
        <taxon>Duplodnaviria</taxon>
        <taxon>Heunggongvirae</taxon>
        <taxon>Uroviricota</taxon>
        <taxon>Caudoviricetes</taxon>
        <taxon>Bclasvirinae</taxon>
        <taxon>Quesadillavirus</taxon>
        <taxon>Quesadillavirus quesadilla</taxon>
    </lineage>
</organism>
<feature type="region of interest" description="Disordered" evidence="1">
    <location>
        <begin position="19"/>
        <end position="83"/>
    </location>
</feature>
<feature type="compositionally biased region" description="Pro residues" evidence="1">
    <location>
        <begin position="61"/>
        <end position="74"/>
    </location>
</feature>
<dbReference type="EMBL" id="MN617843">
    <property type="protein sequence ID" value="QGH75300.1"/>
    <property type="molecule type" value="Genomic_DNA"/>
</dbReference>
<name>A0A5Q2WD28_9CAUD</name>
<protein>
    <submittedName>
        <fullName evidence="2">Exonuclease</fullName>
    </submittedName>
</protein>
<evidence type="ECO:0000256" key="1">
    <source>
        <dbReference type="SAM" id="MobiDB-lite"/>
    </source>
</evidence>
<keyword evidence="2" id="KW-0540">Nuclease</keyword>
<keyword evidence="3" id="KW-1185">Reference proteome</keyword>
<dbReference type="RefSeq" id="YP_009949808.1">
    <property type="nucleotide sequence ID" value="NC_051584.1"/>
</dbReference>
<accession>A0A5Q2WD28</accession>
<gene>
    <name evidence="2" type="primary">52</name>
    <name evidence="2" type="ORF">SEA_QUESADILLA_52</name>
</gene>
<dbReference type="Proteomes" id="UP000370142">
    <property type="component" value="Segment"/>
</dbReference>
<evidence type="ECO:0000313" key="2">
    <source>
        <dbReference type="EMBL" id="QGH75300.1"/>
    </source>
</evidence>
<dbReference type="KEGG" id="vg:60321216"/>
<keyword evidence="2" id="KW-0269">Exonuclease</keyword>
<reference evidence="2 3" key="1">
    <citation type="submission" date="2019-10" db="EMBL/GenBank/DDBJ databases">
        <authorList>
            <person name="Jorgensen H.J."/>
            <person name="Tolsma S."/>
            <person name="Caruso S.M."/>
            <person name="Garlena R.A."/>
            <person name="Russell D.A."/>
            <person name="Pope W.H."/>
            <person name="Jacobs-Se D."/>
            <person name="Hatfull G.F."/>
        </authorList>
    </citation>
    <scope>NUCLEOTIDE SEQUENCE [LARGE SCALE GENOMIC DNA]</scope>
</reference>
<dbReference type="GO" id="GO:0004527">
    <property type="term" value="F:exonuclease activity"/>
    <property type="evidence" value="ECO:0007669"/>
    <property type="project" value="UniProtKB-KW"/>
</dbReference>
<sequence length="453" mass="49397">MMARQLTVAEMYPARRQPDGTIWYRSGKGAQDGWSPNLDQADPSYRAPGAPAPLPAGSAPPGAPISPPAAPAPPEAISQPQEAHMTALTDDFEPAPRTTQWERFPLPPDLDRPISKHNGWGWYQLPAPTTGVTTGFPRATTIADTLDETYGLNRWKRRETAKRVLELARIDPDQVIHEPTGTTAGEAMDALEKALAAPKVTELDNTLDVIDNLMGGAYARELGECAHAWLGAIHAGAVLLGQVPQIVRPHVENGMRVLAHRGIVVLPEYTERTILNDQGEETVAGKIDGVGRLVETGELVLLDVKTNKDLQYSWLSYGVQVGGVYGWATKVLSADGKSWEPFPDIRDDFAVLLHIPSDQPEHAAAITIDLTWGAETMVASLEARRRRKEAKVEVPKHAIPVPSEDTIRYSTAFAELSAITSLEEGQAVYESYEDVWDDALGEHAERVAALLDQ</sequence>
<proteinExistence type="predicted"/>
<keyword evidence="2" id="KW-0378">Hydrolase</keyword>
<dbReference type="GeneID" id="60321216"/>
<evidence type="ECO:0000313" key="3">
    <source>
        <dbReference type="Proteomes" id="UP000370142"/>
    </source>
</evidence>